<dbReference type="Proteomes" id="UP000204391">
    <property type="component" value="Chromosome"/>
</dbReference>
<proteinExistence type="predicted"/>
<dbReference type="GO" id="GO:0005886">
    <property type="term" value="C:plasma membrane"/>
    <property type="evidence" value="ECO:0007669"/>
    <property type="project" value="UniProtKB-SubCell"/>
</dbReference>
<dbReference type="InterPro" id="IPR013099">
    <property type="entry name" value="K_chnl_dom"/>
</dbReference>
<accession>A0A221MI90</accession>
<dbReference type="Pfam" id="PF07885">
    <property type="entry name" value="Ion_trans_2"/>
    <property type="match status" value="1"/>
</dbReference>
<dbReference type="SUPFAM" id="SSF81324">
    <property type="entry name" value="Voltage-gated potassium channels"/>
    <property type="match status" value="1"/>
</dbReference>
<dbReference type="Gene3D" id="3.40.50.720">
    <property type="entry name" value="NAD(P)-binding Rossmann-like Domain"/>
    <property type="match status" value="1"/>
</dbReference>
<comment type="subcellular location">
    <subcellularLocation>
        <location evidence="1">Cell membrane</location>
        <topology evidence="1">Multi-pass membrane protein</topology>
    </subcellularLocation>
</comment>
<dbReference type="AlphaFoldDB" id="A0A221MI90"/>
<dbReference type="InterPro" id="IPR003148">
    <property type="entry name" value="RCK_N"/>
</dbReference>
<name>A0A221MI90_9BACI</name>
<evidence type="ECO:0000313" key="4">
    <source>
        <dbReference type="EMBL" id="ASN07312.1"/>
    </source>
</evidence>
<dbReference type="SUPFAM" id="SSF51735">
    <property type="entry name" value="NAD(P)-binding Rossmann-fold domains"/>
    <property type="match status" value="1"/>
</dbReference>
<gene>
    <name evidence="4" type="ORF">CFK40_06320</name>
</gene>
<dbReference type="InterPro" id="IPR050721">
    <property type="entry name" value="Trk_Ktr_HKT_K-transport"/>
</dbReference>
<keyword evidence="2" id="KW-0472">Membrane</keyword>
<feature type="transmembrane region" description="Helical" evidence="2">
    <location>
        <begin position="20"/>
        <end position="37"/>
    </location>
</feature>
<sequence>MWFLTRVYPKINQTNNLRLFLLVIGVLVFSSFFIHFLEPETFPNAFEGLWWVMTTITTVGYGDVSPTTTEGKIFAMFLFAVGIGLMGVVIGKVVNLFSLYRLLKEEGKLPFTKSGHYVLLGWGERTKSTVKELLNDNEKREVVIVADLSQTPFKNDNVTFIQGNPEDKEALIDANVAKASSVLVFSDDRIQDSSLADGKSLLIASSIEKLSIELEVNIYTIVEVQKEKHIDNFKHSKVDEFVISDETFSRIMAKASRYHGSSKIYTSLTSDMEGETIYQVNPDPQWDTYKDAFLSLLEKGATLLADRNDLSINQRLNEKIPEDAELFVVCSVDTYNQHWKKAE</sequence>
<organism evidence="4 5">
    <name type="scientific">Virgibacillus necropolis</name>
    <dbReference type="NCBI Taxonomy" id="163877"/>
    <lineage>
        <taxon>Bacteria</taxon>
        <taxon>Bacillati</taxon>
        <taxon>Bacillota</taxon>
        <taxon>Bacilli</taxon>
        <taxon>Bacillales</taxon>
        <taxon>Bacillaceae</taxon>
        <taxon>Virgibacillus</taxon>
    </lineage>
</organism>
<keyword evidence="2" id="KW-0812">Transmembrane</keyword>
<reference evidence="4 5" key="1">
    <citation type="journal article" date="2003" name="Int. J. Syst. Evol. Microbiol.">
        <title>Virgibacillus carmonensis sp. nov., Virgibacillus necropolis sp. nov. and Virgibacillus picturae sp. nov., three novel species isolated from deteriorated mural paintings, transfer of the species of the genus salibacillus to Virgibacillus, as Virgibacillus marismortui comb. nov. and Virgibacillus salexigens comb. nov., and emended description of the genus Virgibacillus.</title>
        <authorList>
            <person name="Heyrman J."/>
            <person name="Logan N.A."/>
            <person name="Busse H.J."/>
            <person name="Balcaen A."/>
            <person name="Lebbe L."/>
            <person name="Rodriguez-Diaz M."/>
            <person name="Swings J."/>
            <person name="De Vos P."/>
        </authorList>
    </citation>
    <scope>NUCLEOTIDE SEQUENCE [LARGE SCALE GENOMIC DNA]</scope>
    <source>
        <strain evidence="4 5">LMG 19488</strain>
    </source>
</reference>
<dbReference type="PANTHER" id="PTHR43833">
    <property type="entry name" value="POTASSIUM CHANNEL PROTEIN 2-RELATED-RELATED"/>
    <property type="match status" value="1"/>
</dbReference>
<evidence type="ECO:0000256" key="1">
    <source>
        <dbReference type="ARBA" id="ARBA00004651"/>
    </source>
</evidence>
<keyword evidence="2" id="KW-1133">Transmembrane helix</keyword>
<evidence type="ECO:0000313" key="5">
    <source>
        <dbReference type="Proteomes" id="UP000204391"/>
    </source>
</evidence>
<dbReference type="PROSITE" id="PS51201">
    <property type="entry name" value="RCK_N"/>
    <property type="match status" value="1"/>
</dbReference>
<dbReference type="PRINTS" id="PR00169">
    <property type="entry name" value="KCHANNEL"/>
</dbReference>
<dbReference type="InterPro" id="IPR036291">
    <property type="entry name" value="NAD(P)-bd_dom_sf"/>
</dbReference>
<dbReference type="Pfam" id="PF02254">
    <property type="entry name" value="TrkA_N"/>
    <property type="match status" value="1"/>
</dbReference>
<dbReference type="OrthoDB" id="9785285at2"/>
<dbReference type="PANTHER" id="PTHR43833:SF9">
    <property type="entry name" value="POTASSIUM CHANNEL PROTEIN YUGO-RELATED"/>
    <property type="match status" value="1"/>
</dbReference>
<dbReference type="Gene3D" id="1.10.287.70">
    <property type="match status" value="1"/>
</dbReference>
<feature type="domain" description="RCK N-terminal" evidence="3">
    <location>
        <begin position="114"/>
        <end position="243"/>
    </location>
</feature>
<dbReference type="GO" id="GO:0006813">
    <property type="term" value="P:potassium ion transport"/>
    <property type="evidence" value="ECO:0007669"/>
    <property type="project" value="InterPro"/>
</dbReference>
<protein>
    <submittedName>
        <fullName evidence="4">Ion transporter</fullName>
    </submittedName>
</protein>
<evidence type="ECO:0000256" key="2">
    <source>
        <dbReference type="SAM" id="Phobius"/>
    </source>
</evidence>
<keyword evidence="5" id="KW-1185">Reference proteome</keyword>
<dbReference type="KEGG" id="vne:CFK40_06320"/>
<dbReference type="EMBL" id="CP022437">
    <property type="protein sequence ID" value="ASN07312.1"/>
    <property type="molecule type" value="Genomic_DNA"/>
</dbReference>
<feature type="transmembrane region" description="Helical" evidence="2">
    <location>
        <begin position="73"/>
        <end position="94"/>
    </location>
</feature>
<evidence type="ECO:0000259" key="3">
    <source>
        <dbReference type="PROSITE" id="PS51201"/>
    </source>
</evidence>